<dbReference type="AlphaFoldDB" id="A0A4V3A0A8"/>
<dbReference type="CDD" id="cd00093">
    <property type="entry name" value="HTH_XRE"/>
    <property type="match status" value="1"/>
</dbReference>
<accession>A0A4V3A0A8</accession>
<protein>
    <submittedName>
        <fullName evidence="2">XRE family transcriptional regulator</fullName>
    </submittedName>
</protein>
<feature type="domain" description="HTH cro/C1-type" evidence="1">
    <location>
        <begin position="50"/>
        <end position="104"/>
    </location>
</feature>
<evidence type="ECO:0000313" key="2">
    <source>
        <dbReference type="EMBL" id="TDG36883.1"/>
    </source>
</evidence>
<evidence type="ECO:0000259" key="1">
    <source>
        <dbReference type="PROSITE" id="PS50943"/>
    </source>
</evidence>
<comment type="caution">
    <text evidence="2">The sequence shown here is derived from an EMBL/GenBank/DDBJ whole genome shotgun (WGS) entry which is preliminary data.</text>
</comment>
<dbReference type="EMBL" id="SJCY01000003">
    <property type="protein sequence ID" value="TDG36883.1"/>
    <property type="molecule type" value="Genomic_DNA"/>
</dbReference>
<dbReference type="RefSeq" id="WP_133261829.1">
    <property type="nucleotide sequence ID" value="NZ_SJCY01000003.1"/>
</dbReference>
<organism evidence="2 3">
    <name type="scientific">Pedobacter changchengzhani</name>
    <dbReference type="NCBI Taxonomy" id="2529274"/>
    <lineage>
        <taxon>Bacteria</taxon>
        <taxon>Pseudomonadati</taxon>
        <taxon>Bacteroidota</taxon>
        <taxon>Sphingobacteriia</taxon>
        <taxon>Sphingobacteriales</taxon>
        <taxon>Sphingobacteriaceae</taxon>
        <taxon>Pedobacter</taxon>
    </lineage>
</organism>
<name>A0A4V3A0A8_9SPHI</name>
<dbReference type="InterPro" id="IPR010982">
    <property type="entry name" value="Lambda_DNA-bd_dom_sf"/>
</dbReference>
<dbReference type="PROSITE" id="PS50943">
    <property type="entry name" value="HTH_CROC1"/>
    <property type="match status" value="1"/>
</dbReference>
<proteinExistence type="predicted"/>
<dbReference type="Proteomes" id="UP000295668">
    <property type="component" value="Unassembled WGS sequence"/>
</dbReference>
<sequence length="104" mass="12134">MDRPKIDLEKIERDSHSANSYLDDKYGKETMPKREEFRAKALAFYYGEFIKEKRKSQHLTQQELAERIGVKRPYIAKVEKGETDIQLSSFLKVLQGLGLNLTIN</sequence>
<evidence type="ECO:0000313" key="3">
    <source>
        <dbReference type="Proteomes" id="UP000295668"/>
    </source>
</evidence>
<dbReference type="Gene3D" id="1.10.260.40">
    <property type="entry name" value="lambda repressor-like DNA-binding domains"/>
    <property type="match status" value="1"/>
</dbReference>
<dbReference type="SUPFAM" id="SSF47413">
    <property type="entry name" value="lambda repressor-like DNA-binding domains"/>
    <property type="match status" value="1"/>
</dbReference>
<dbReference type="Pfam" id="PF01381">
    <property type="entry name" value="HTH_3"/>
    <property type="match status" value="1"/>
</dbReference>
<keyword evidence="3" id="KW-1185">Reference proteome</keyword>
<gene>
    <name evidence="2" type="ORF">EZJ43_06270</name>
</gene>
<reference evidence="2 3" key="1">
    <citation type="submission" date="2019-02" db="EMBL/GenBank/DDBJ databases">
        <title>Pedobacter sp. nov., a novel speices isolated from soil of pinguins habitat in Antarcitica.</title>
        <authorList>
            <person name="He R.-H."/>
        </authorList>
    </citation>
    <scope>NUCLEOTIDE SEQUENCE [LARGE SCALE GENOMIC DNA]</scope>
    <source>
        <strain evidence="2 3">E01020</strain>
    </source>
</reference>
<dbReference type="GO" id="GO:0003677">
    <property type="term" value="F:DNA binding"/>
    <property type="evidence" value="ECO:0007669"/>
    <property type="project" value="InterPro"/>
</dbReference>
<dbReference type="OrthoDB" id="7859381at2"/>
<dbReference type="SMART" id="SM00530">
    <property type="entry name" value="HTH_XRE"/>
    <property type="match status" value="1"/>
</dbReference>
<dbReference type="InterPro" id="IPR001387">
    <property type="entry name" value="Cro/C1-type_HTH"/>
</dbReference>